<proteinExistence type="predicted"/>
<evidence type="ECO:0000256" key="11">
    <source>
        <dbReference type="ARBA" id="ARBA00022842"/>
    </source>
</evidence>
<evidence type="ECO:0000259" key="21">
    <source>
        <dbReference type="PROSITE" id="PS50975"/>
    </source>
</evidence>
<dbReference type="Pfam" id="PF00364">
    <property type="entry name" value="Biotin_lipoyl"/>
    <property type="match status" value="1"/>
</dbReference>
<dbReference type="SUPFAM" id="SSF52440">
    <property type="entry name" value="PreATP-grasp domain"/>
    <property type="match status" value="1"/>
</dbReference>
<dbReference type="Gene3D" id="3.30.470.20">
    <property type="entry name" value="ATP-grasp fold, B domain"/>
    <property type="match status" value="1"/>
</dbReference>
<accession>A0A4V2G2G7</accession>
<dbReference type="CDD" id="cd06850">
    <property type="entry name" value="biotinyl_domain"/>
    <property type="match status" value="1"/>
</dbReference>
<dbReference type="FunFam" id="2.40.50.100:FF:000003">
    <property type="entry name" value="Acetyl-CoA carboxylase biotin carboxyl carrier protein"/>
    <property type="match status" value="1"/>
</dbReference>
<dbReference type="GO" id="GO:0004075">
    <property type="term" value="F:biotin carboxylase activity"/>
    <property type="evidence" value="ECO:0007669"/>
    <property type="project" value="UniProtKB-EC"/>
</dbReference>
<evidence type="ECO:0000256" key="6">
    <source>
        <dbReference type="ARBA" id="ARBA00022598"/>
    </source>
</evidence>
<dbReference type="PANTHER" id="PTHR18866:SF33">
    <property type="entry name" value="METHYLCROTONOYL-COA CARBOXYLASE SUBUNIT ALPHA, MITOCHONDRIAL-RELATED"/>
    <property type="match status" value="1"/>
</dbReference>
<dbReference type="PROSITE" id="PS00867">
    <property type="entry name" value="CPSASE_2"/>
    <property type="match status" value="1"/>
</dbReference>
<dbReference type="Pfam" id="PF02785">
    <property type="entry name" value="Biotin_carb_C"/>
    <property type="match status" value="1"/>
</dbReference>
<feature type="domain" description="ATP-grasp" evidence="21">
    <location>
        <begin position="119"/>
        <end position="316"/>
    </location>
</feature>
<comment type="pathway">
    <text evidence="2">Lipid metabolism; mycolic acid biosynthesis.</text>
</comment>
<dbReference type="FunFam" id="3.30.470.20:FF:000053">
    <property type="entry name" value="Acetyl-/propionyl-coenzyme A carboxylase alpha chain"/>
    <property type="match status" value="1"/>
</dbReference>
<evidence type="ECO:0000256" key="3">
    <source>
        <dbReference type="ARBA" id="ARBA00005194"/>
    </source>
</evidence>
<evidence type="ECO:0000313" key="24">
    <source>
        <dbReference type="Proteomes" id="UP000292507"/>
    </source>
</evidence>
<dbReference type="SUPFAM" id="SSF51246">
    <property type="entry name" value="Rudiment single hybrid motif"/>
    <property type="match status" value="1"/>
</dbReference>
<organism evidence="23 24">
    <name type="scientific">Blastococcus saxobsidens</name>
    <dbReference type="NCBI Taxonomy" id="138336"/>
    <lineage>
        <taxon>Bacteria</taxon>
        <taxon>Bacillati</taxon>
        <taxon>Actinomycetota</taxon>
        <taxon>Actinomycetes</taxon>
        <taxon>Geodermatophilales</taxon>
        <taxon>Geodermatophilaceae</taxon>
        <taxon>Blastococcus</taxon>
    </lineage>
</organism>
<dbReference type="InterPro" id="IPR011054">
    <property type="entry name" value="Rudment_hybrid_motif"/>
</dbReference>
<reference evidence="23 24" key="1">
    <citation type="submission" date="2019-02" db="EMBL/GenBank/DDBJ databases">
        <title>Sequencing the genomes of 1000 actinobacteria strains.</title>
        <authorList>
            <person name="Klenk H.-P."/>
        </authorList>
    </citation>
    <scope>NUCLEOTIDE SEQUENCE [LARGE SCALE GENOMIC DNA]</scope>
    <source>
        <strain evidence="23 24">DSM 44509</strain>
    </source>
</reference>
<keyword evidence="9" id="KW-0276">Fatty acid metabolism</keyword>
<dbReference type="InterPro" id="IPR005481">
    <property type="entry name" value="BC-like_N"/>
</dbReference>
<dbReference type="PROSITE" id="PS00188">
    <property type="entry name" value="BIOTIN"/>
    <property type="match status" value="1"/>
</dbReference>
<sequence length="587" mass="61148">MQKVLIANRGEIAVRVARACKDAGLTSVAVYAEPDRDALHVRVADEAFALGGTTPGDSYLVIDKILGAAKQSGADAVHPGYGFLSENADFAQAVLDAGLTWIGPSPEAIIALGDKVQARHIATKAGAPLVPGTKDPVGGADEVVAFAQEHGLPVAIKAAFGGGGRGLKVARTIEEIPELFDSAVREAVSAFGRGECFVERFLDKPRHVEAQVLADTHGNVVVVGTRDCSLQRRNQKLVEEAPAPFLTDEQRERIHSSAKAICAEAGYHGAGTVEYLVGADGSISFLEVNTRLQVEHPVSEETSGIDLVRQQFRIADGLPLEITEDPTPRGHSIEFRINAEDAGRNFMPAPGPVNRLEIPQGPGVRWDSGVETGGEVAGAFDSMLAKLIVTGATRAEALQRAARALDELIVEGMPTVIPFHRAVVRDEAFTSEPFTVHTRWIETEWDNQVPPYDVAPAVADEDAPRQTVVVEVGGRRMEVSLPAGLAAGGGGAAPGAAAKPRKRGGGGGGSAASGDSLTSPMQGTIVKVAVEDGATVEAGDLVVVLEAMKMEQPITAHKAGTISGLAAEVGASVTSGAVICTIADAAQ</sequence>
<protein>
    <recommendedName>
        <fullName evidence="17">Biotin-dependent acyl-coenzyme A carboxylase alpha3 subunit</fullName>
        <ecNumber evidence="4">6.3.4.14</ecNumber>
    </recommendedName>
</protein>
<dbReference type="Gene3D" id="3.40.50.20">
    <property type="match status" value="1"/>
</dbReference>
<comment type="pathway">
    <text evidence="3">Lipid metabolism; fatty acid biosynthesis.</text>
</comment>
<dbReference type="Proteomes" id="UP000292507">
    <property type="component" value="Unassembled WGS sequence"/>
</dbReference>
<keyword evidence="10 18" id="KW-0067">ATP-binding</keyword>
<dbReference type="FunFam" id="3.30.1490.20:FF:000003">
    <property type="entry name" value="acetyl-CoA carboxylase isoform X1"/>
    <property type="match status" value="1"/>
</dbReference>
<dbReference type="InterPro" id="IPR011761">
    <property type="entry name" value="ATP-grasp"/>
</dbReference>
<evidence type="ECO:0000256" key="4">
    <source>
        <dbReference type="ARBA" id="ARBA00013263"/>
    </source>
</evidence>
<feature type="region of interest" description="Disordered" evidence="19">
    <location>
        <begin position="487"/>
        <end position="518"/>
    </location>
</feature>
<evidence type="ECO:0000256" key="7">
    <source>
        <dbReference type="ARBA" id="ARBA00022723"/>
    </source>
</evidence>
<keyword evidence="7" id="KW-0479">Metal-binding</keyword>
<dbReference type="EMBL" id="SHKV01000001">
    <property type="protein sequence ID" value="RZU33066.1"/>
    <property type="molecule type" value="Genomic_DNA"/>
</dbReference>
<evidence type="ECO:0000256" key="5">
    <source>
        <dbReference type="ARBA" id="ARBA00022516"/>
    </source>
</evidence>
<dbReference type="InterPro" id="IPR000089">
    <property type="entry name" value="Biotin_lipoyl"/>
</dbReference>
<dbReference type="InterPro" id="IPR011053">
    <property type="entry name" value="Single_hybrid_motif"/>
</dbReference>
<dbReference type="GO" id="GO:0006633">
    <property type="term" value="P:fatty acid biosynthetic process"/>
    <property type="evidence" value="ECO:0007669"/>
    <property type="project" value="UniProtKB-KW"/>
</dbReference>
<evidence type="ECO:0000256" key="13">
    <source>
        <dbReference type="ARBA" id="ARBA00023160"/>
    </source>
</evidence>
<dbReference type="InterPro" id="IPR016185">
    <property type="entry name" value="PreATP-grasp_dom_sf"/>
</dbReference>
<evidence type="ECO:0000313" key="23">
    <source>
        <dbReference type="EMBL" id="RZU33066.1"/>
    </source>
</evidence>
<evidence type="ECO:0000256" key="10">
    <source>
        <dbReference type="ARBA" id="ARBA00022840"/>
    </source>
</evidence>
<keyword evidence="24" id="KW-1185">Reference proteome</keyword>
<dbReference type="Gene3D" id="2.40.50.100">
    <property type="match status" value="1"/>
</dbReference>
<dbReference type="InterPro" id="IPR005482">
    <property type="entry name" value="Biotin_COase_C"/>
</dbReference>
<dbReference type="AlphaFoldDB" id="A0A4V2G2G7"/>
<dbReference type="InterPro" id="IPR005479">
    <property type="entry name" value="CPAse_ATP-bd"/>
</dbReference>
<dbReference type="SUPFAM" id="SSF56059">
    <property type="entry name" value="Glutathione synthetase ATP-binding domain-like"/>
    <property type="match status" value="1"/>
</dbReference>
<comment type="catalytic activity">
    <reaction evidence="16">
        <text>N(6)-biotinyl-L-lysyl-[protein] + hydrogencarbonate + ATP = N(6)-carboxybiotinyl-L-lysyl-[protein] + ADP + phosphate + H(+)</text>
        <dbReference type="Rhea" id="RHEA:13501"/>
        <dbReference type="Rhea" id="RHEA-COMP:10505"/>
        <dbReference type="Rhea" id="RHEA-COMP:10506"/>
        <dbReference type="ChEBI" id="CHEBI:15378"/>
        <dbReference type="ChEBI" id="CHEBI:17544"/>
        <dbReference type="ChEBI" id="CHEBI:30616"/>
        <dbReference type="ChEBI" id="CHEBI:43474"/>
        <dbReference type="ChEBI" id="CHEBI:83144"/>
        <dbReference type="ChEBI" id="CHEBI:83145"/>
        <dbReference type="ChEBI" id="CHEBI:456216"/>
        <dbReference type="EC" id="6.3.4.14"/>
    </reaction>
    <physiologicalReaction direction="left-to-right" evidence="16">
        <dbReference type="Rhea" id="RHEA:13502"/>
    </physiologicalReaction>
</comment>
<dbReference type="PROSITE" id="PS50975">
    <property type="entry name" value="ATP_GRASP"/>
    <property type="match status" value="1"/>
</dbReference>
<evidence type="ECO:0000256" key="2">
    <source>
        <dbReference type="ARBA" id="ARBA00004796"/>
    </source>
</evidence>
<evidence type="ECO:0000256" key="9">
    <source>
        <dbReference type="ARBA" id="ARBA00022832"/>
    </source>
</evidence>
<gene>
    <name evidence="23" type="ORF">BKA19_2781</name>
</gene>
<evidence type="ECO:0000256" key="17">
    <source>
        <dbReference type="ARBA" id="ARBA00069499"/>
    </source>
</evidence>
<dbReference type="PROSITE" id="PS50979">
    <property type="entry name" value="BC"/>
    <property type="match status" value="1"/>
</dbReference>
<evidence type="ECO:0000256" key="15">
    <source>
        <dbReference type="ARBA" id="ARBA00023267"/>
    </source>
</evidence>
<comment type="caution">
    <text evidence="23">The sequence shown here is derived from an EMBL/GenBank/DDBJ whole genome shotgun (WGS) entry which is preliminary data.</text>
</comment>
<evidence type="ECO:0000256" key="14">
    <source>
        <dbReference type="ARBA" id="ARBA00023211"/>
    </source>
</evidence>
<dbReference type="SUPFAM" id="SSF51230">
    <property type="entry name" value="Single hybrid motif"/>
    <property type="match status" value="1"/>
</dbReference>
<dbReference type="FunFam" id="3.40.50.20:FF:000010">
    <property type="entry name" value="Propionyl-CoA carboxylase subunit alpha"/>
    <property type="match status" value="1"/>
</dbReference>
<evidence type="ECO:0000256" key="8">
    <source>
        <dbReference type="ARBA" id="ARBA00022741"/>
    </source>
</evidence>
<keyword evidence="14" id="KW-0464">Manganese</keyword>
<dbReference type="InterPro" id="IPR050856">
    <property type="entry name" value="Biotin_carboxylase_complex"/>
</dbReference>
<keyword evidence="15" id="KW-0092">Biotin</keyword>
<evidence type="ECO:0000256" key="16">
    <source>
        <dbReference type="ARBA" id="ARBA00048501"/>
    </source>
</evidence>
<feature type="domain" description="Biotin carboxylation" evidence="22">
    <location>
        <begin position="1"/>
        <end position="444"/>
    </location>
</feature>
<dbReference type="EC" id="6.3.4.14" evidence="4"/>
<dbReference type="RefSeq" id="WP_207225825.1">
    <property type="nucleotide sequence ID" value="NZ_POQT01000007.1"/>
</dbReference>
<keyword evidence="12" id="KW-0443">Lipid metabolism</keyword>
<dbReference type="Pfam" id="PF00289">
    <property type="entry name" value="Biotin_carb_N"/>
    <property type="match status" value="1"/>
</dbReference>
<dbReference type="GO" id="GO:0046872">
    <property type="term" value="F:metal ion binding"/>
    <property type="evidence" value="ECO:0007669"/>
    <property type="project" value="UniProtKB-KW"/>
</dbReference>
<evidence type="ECO:0000259" key="22">
    <source>
        <dbReference type="PROSITE" id="PS50979"/>
    </source>
</evidence>
<keyword evidence="11" id="KW-0460">Magnesium</keyword>
<dbReference type="PROSITE" id="PS50968">
    <property type="entry name" value="BIOTINYL_LIPOYL"/>
    <property type="match status" value="1"/>
</dbReference>
<evidence type="ECO:0000256" key="12">
    <source>
        <dbReference type="ARBA" id="ARBA00023098"/>
    </source>
</evidence>
<evidence type="ECO:0000256" key="1">
    <source>
        <dbReference type="ARBA" id="ARBA00001953"/>
    </source>
</evidence>
<keyword evidence="5" id="KW-0444">Lipid biosynthesis</keyword>
<evidence type="ECO:0000256" key="19">
    <source>
        <dbReference type="SAM" id="MobiDB-lite"/>
    </source>
</evidence>
<dbReference type="InterPro" id="IPR011764">
    <property type="entry name" value="Biotin_carboxylation_dom"/>
</dbReference>
<dbReference type="GO" id="GO:0005524">
    <property type="term" value="F:ATP binding"/>
    <property type="evidence" value="ECO:0007669"/>
    <property type="project" value="UniProtKB-UniRule"/>
</dbReference>
<name>A0A4V2G2G7_9ACTN</name>
<keyword evidence="8 18" id="KW-0547">Nucleotide-binding</keyword>
<keyword evidence="6" id="KW-0436">Ligase</keyword>
<feature type="domain" description="Lipoyl-binding" evidence="20">
    <location>
        <begin position="510"/>
        <end position="583"/>
    </location>
</feature>
<dbReference type="Gene3D" id="3.30.1490.20">
    <property type="entry name" value="ATP-grasp fold, A domain"/>
    <property type="match status" value="1"/>
</dbReference>
<evidence type="ECO:0000256" key="18">
    <source>
        <dbReference type="PROSITE-ProRule" id="PRU00409"/>
    </source>
</evidence>
<evidence type="ECO:0000259" key="20">
    <source>
        <dbReference type="PROSITE" id="PS50968"/>
    </source>
</evidence>
<dbReference type="Pfam" id="PF02786">
    <property type="entry name" value="CPSase_L_D2"/>
    <property type="match status" value="1"/>
</dbReference>
<keyword evidence="13" id="KW-0275">Fatty acid biosynthesis</keyword>
<dbReference type="PANTHER" id="PTHR18866">
    <property type="entry name" value="CARBOXYLASE:PYRUVATE/ACETYL-COA/PROPIONYL-COA CARBOXYLASE"/>
    <property type="match status" value="1"/>
</dbReference>
<dbReference type="InterPro" id="IPR001882">
    <property type="entry name" value="Biotin_BS"/>
</dbReference>
<dbReference type="InterPro" id="IPR013815">
    <property type="entry name" value="ATP_grasp_subdomain_1"/>
</dbReference>
<dbReference type="SMART" id="SM00878">
    <property type="entry name" value="Biotin_carb_C"/>
    <property type="match status" value="1"/>
</dbReference>
<comment type="cofactor">
    <cofactor evidence="1">
        <name>biotin</name>
        <dbReference type="ChEBI" id="CHEBI:57586"/>
    </cofactor>
</comment>